<keyword evidence="2" id="KW-0378">Hydrolase</keyword>
<comment type="caution">
    <text evidence="5">Lacks conserved residue(s) required for the propagation of feature annotation.</text>
</comment>
<dbReference type="InterPro" id="IPR002641">
    <property type="entry name" value="PNPLA_dom"/>
</dbReference>
<dbReference type="GO" id="GO:0004806">
    <property type="term" value="F:triacylglycerol lipase activity"/>
    <property type="evidence" value="ECO:0007669"/>
    <property type="project" value="InterPro"/>
</dbReference>
<organism evidence="8 9">
    <name type="scientific">Gomphillus americanus</name>
    <dbReference type="NCBI Taxonomy" id="1940652"/>
    <lineage>
        <taxon>Eukaryota</taxon>
        <taxon>Fungi</taxon>
        <taxon>Dikarya</taxon>
        <taxon>Ascomycota</taxon>
        <taxon>Pezizomycotina</taxon>
        <taxon>Lecanoromycetes</taxon>
        <taxon>OSLEUM clade</taxon>
        <taxon>Ostropomycetidae</taxon>
        <taxon>Ostropales</taxon>
        <taxon>Graphidaceae</taxon>
        <taxon>Gomphilloideae</taxon>
        <taxon>Gomphillus</taxon>
    </lineage>
</organism>
<dbReference type="Gene3D" id="3.40.1090.10">
    <property type="entry name" value="Cytosolic phospholipase A2 catalytic domain"/>
    <property type="match status" value="1"/>
</dbReference>
<feature type="compositionally biased region" description="Basic and acidic residues" evidence="6">
    <location>
        <begin position="349"/>
        <end position="362"/>
    </location>
</feature>
<evidence type="ECO:0000256" key="6">
    <source>
        <dbReference type="SAM" id="MobiDB-lite"/>
    </source>
</evidence>
<dbReference type="Pfam" id="PF01734">
    <property type="entry name" value="Patatin"/>
    <property type="match status" value="1"/>
</dbReference>
<evidence type="ECO:0000259" key="7">
    <source>
        <dbReference type="PROSITE" id="PS51635"/>
    </source>
</evidence>
<dbReference type="CDD" id="cd07229">
    <property type="entry name" value="Pat_TGL3_like"/>
    <property type="match status" value="1"/>
</dbReference>
<feature type="domain" description="PNPLA" evidence="7">
    <location>
        <begin position="155"/>
        <end position="360"/>
    </location>
</feature>
<comment type="function">
    <text evidence="1">Probable lipid hydrolase.</text>
</comment>
<sequence>KTWDWISSKPHVNMLLEELNEAKTYEDWQETALRLDQHLDNDLWRRAPIGPHFDSRLIIDRAEALNEAIEVDDSEEVEAIFRASLLRNLGNITNTNLFSVAFAGTKITIDQFVRSMCLAIRYFAALPTQNSTGMTAQEKMDLMHDSRQAYGRTALLLQGGAIYGLCHFGIVKALHLRGLLPRIVIGQGIGALVAALVCIHREQELAPFLDCETSILSSFGTSEESSSTDILSRMVDPVLSTLRKVEKSHQRYNLEGNVLGVDILERLVQTHIGDLTFQEAYDRTKRVLNITVYTPEARDSPTLLNYLTARDVLIRSAAIASNTSSVNVERPAILLCKNEHGDIVPWRKRTGDNEPLASERHNPSLRQNPRPLQRVAQLFNVNHFVVSQPRPYLAPYLRSFIPQQNSTSQRSYFTSALSPISTITSPAFKLVSAELHHRLAQLDLFGLLPSLPRRLLLDEQIPGSYITLSPELTFSDLTKLLDSPSTRQELDYWILKGERTVWPNIAALKVRCAIEVELDRAYQLVRIFSAGMGGASAAAKQDQMDEGADDEDALLIASTNRERVAVPRLTSASTMTFKAKER</sequence>
<evidence type="ECO:0000313" key="9">
    <source>
        <dbReference type="Proteomes" id="UP000664169"/>
    </source>
</evidence>
<evidence type="ECO:0000256" key="3">
    <source>
        <dbReference type="ARBA" id="ARBA00022963"/>
    </source>
</evidence>
<accession>A0A8H3I6X5</accession>
<evidence type="ECO:0000256" key="4">
    <source>
        <dbReference type="ARBA" id="ARBA00023098"/>
    </source>
</evidence>
<dbReference type="PANTHER" id="PTHR14226:SF44">
    <property type="entry name" value="TRIACYLGLYCEROL LIPASE 3"/>
    <property type="match status" value="1"/>
</dbReference>
<dbReference type="InterPro" id="IPR050301">
    <property type="entry name" value="NTE"/>
</dbReference>
<keyword evidence="3" id="KW-0442">Lipid degradation</keyword>
<dbReference type="EMBL" id="CAJPDQ010000002">
    <property type="protein sequence ID" value="CAF9905585.1"/>
    <property type="molecule type" value="Genomic_DNA"/>
</dbReference>
<keyword evidence="9" id="KW-1185">Reference proteome</keyword>
<comment type="caution">
    <text evidence="8">The sequence shown here is derived from an EMBL/GenBank/DDBJ whole genome shotgun (WGS) entry which is preliminary data.</text>
</comment>
<dbReference type="GO" id="GO:0016042">
    <property type="term" value="P:lipid catabolic process"/>
    <property type="evidence" value="ECO:0007669"/>
    <property type="project" value="UniProtKB-KW"/>
</dbReference>
<evidence type="ECO:0000256" key="5">
    <source>
        <dbReference type="PROSITE-ProRule" id="PRU01161"/>
    </source>
</evidence>
<dbReference type="PROSITE" id="PS51635">
    <property type="entry name" value="PNPLA"/>
    <property type="match status" value="1"/>
</dbReference>
<keyword evidence="4" id="KW-0443">Lipid metabolism</keyword>
<evidence type="ECO:0000256" key="2">
    <source>
        <dbReference type="ARBA" id="ARBA00022801"/>
    </source>
</evidence>
<dbReference type="InterPro" id="IPR016035">
    <property type="entry name" value="Acyl_Trfase/lysoPLipase"/>
</dbReference>
<dbReference type="Pfam" id="PF11815">
    <property type="entry name" value="DUF3336"/>
    <property type="match status" value="1"/>
</dbReference>
<dbReference type="InterPro" id="IPR021771">
    <property type="entry name" value="Triacylglycerol_lipase_N"/>
</dbReference>
<feature type="region of interest" description="Disordered" evidence="6">
    <location>
        <begin position="346"/>
        <end position="367"/>
    </location>
</feature>
<gene>
    <name evidence="8" type="ORF">GOMPHAMPRED_003273</name>
</gene>
<feature type="non-terminal residue" evidence="8">
    <location>
        <position position="1"/>
    </location>
</feature>
<proteinExistence type="predicted"/>
<evidence type="ECO:0000256" key="1">
    <source>
        <dbReference type="ARBA" id="ARBA00002682"/>
    </source>
</evidence>
<name>A0A8H3I6X5_9LECA</name>
<reference evidence="8" key="1">
    <citation type="submission" date="2021-03" db="EMBL/GenBank/DDBJ databases">
        <authorList>
            <person name="Tagirdzhanova G."/>
        </authorList>
    </citation>
    <scope>NUCLEOTIDE SEQUENCE</scope>
</reference>
<dbReference type="SUPFAM" id="SSF52151">
    <property type="entry name" value="FabD/lysophospholipase-like"/>
    <property type="match status" value="1"/>
</dbReference>
<dbReference type="GO" id="GO:0006641">
    <property type="term" value="P:triglyceride metabolic process"/>
    <property type="evidence" value="ECO:0007669"/>
    <property type="project" value="UniProtKB-ARBA"/>
</dbReference>
<dbReference type="OrthoDB" id="10049244at2759"/>
<protein>
    <recommendedName>
        <fullName evidence="7">PNPLA domain-containing protein</fullName>
    </recommendedName>
</protein>
<dbReference type="PANTHER" id="PTHR14226">
    <property type="entry name" value="NEUROPATHY TARGET ESTERASE/SWISS CHEESE D.MELANOGASTER"/>
    <property type="match status" value="1"/>
</dbReference>
<dbReference type="AlphaFoldDB" id="A0A8H3I6X5"/>
<dbReference type="Proteomes" id="UP000664169">
    <property type="component" value="Unassembled WGS sequence"/>
</dbReference>
<evidence type="ECO:0000313" key="8">
    <source>
        <dbReference type="EMBL" id="CAF9905585.1"/>
    </source>
</evidence>